<reference evidence="2" key="2">
    <citation type="submission" date="2021-12" db="EMBL/GenBank/DDBJ databases">
        <title>Resequencing data analysis of finger millet.</title>
        <authorList>
            <person name="Hatakeyama M."/>
            <person name="Aluri S."/>
            <person name="Balachadran M.T."/>
            <person name="Sivarajan S.R."/>
            <person name="Poveda L."/>
            <person name="Shimizu-Inatsugi R."/>
            <person name="Schlapbach R."/>
            <person name="Sreeman S.M."/>
            <person name="Shimizu K.K."/>
        </authorList>
    </citation>
    <scope>NUCLEOTIDE SEQUENCE</scope>
</reference>
<name>A0AAV5F8M0_ELECO</name>
<dbReference type="InterPro" id="IPR026960">
    <property type="entry name" value="RVT-Znf"/>
</dbReference>
<reference evidence="2" key="1">
    <citation type="journal article" date="2018" name="DNA Res.">
        <title>Multiple hybrid de novo genome assembly of finger millet, an orphan allotetraploid crop.</title>
        <authorList>
            <person name="Hatakeyama M."/>
            <person name="Aluri S."/>
            <person name="Balachadran M.T."/>
            <person name="Sivarajan S.R."/>
            <person name="Patrignani A."/>
            <person name="Gruter S."/>
            <person name="Poveda L."/>
            <person name="Shimizu-Inatsugi R."/>
            <person name="Baeten J."/>
            <person name="Francoijs K.J."/>
            <person name="Nataraja K.N."/>
            <person name="Reddy Y.A.N."/>
            <person name="Phadnis S."/>
            <person name="Ravikumar R.L."/>
            <person name="Schlapbach R."/>
            <person name="Sreeman S.M."/>
            <person name="Shimizu K.K."/>
        </authorList>
    </citation>
    <scope>NUCLEOTIDE SEQUENCE</scope>
</reference>
<sequence length="254" mass="29252">MASEVGNGSHTLFWTDRWLHGNSIVELAPRLVAAVSGRRRKTRTVQQALTDRTWISDITGALTVGVILEYLQLWDLIQDIVLQPEIEDTHIWRLSPSGKYSAKSAYMSLFGGATLFGPWERIWHSWAPLKCHFFLWLVAHKWCWMADRLARHGLPHPEVCPLCDQAEESIDHLLVQCVLPDSFGSTYYVRSGCRFLRPNRTRSPLMHGGRNLTWQQQVWFRMTSILPLCWELGLSGCTVTVVSLMDKYQTWLEL</sequence>
<dbReference type="EMBL" id="BQKI01000083">
    <property type="protein sequence ID" value="GJN32009.1"/>
    <property type="molecule type" value="Genomic_DNA"/>
</dbReference>
<dbReference type="Proteomes" id="UP001054889">
    <property type="component" value="Unassembled WGS sequence"/>
</dbReference>
<evidence type="ECO:0000313" key="3">
    <source>
        <dbReference type="Proteomes" id="UP001054889"/>
    </source>
</evidence>
<organism evidence="2 3">
    <name type="scientific">Eleusine coracana subsp. coracana</name>
    <dbReference type="NCBI Taxonomy" id="191504"/>
    <lineage>
        <taxon>Eukaryota</taxon>
        <taxon>Viridiplantae</taxon>
        <taxon>Streptophyta</taxon>
        <taxon>Embryophyta</taxon>
        <taxon>Tracheophyta</taxon>
        <taxon>Spermatophyta</taxon>
        <taxon>Magnoliopsida</taxon>
        <taxon>Liliopsida</taxon>
        <taxon>Poales</taxon>
        <taxon>Poaceae</taxon>
        <taxon>PACMAD clade</taxon>
        <taxon>Chloridoideae</taxon>
        <taxon>Cynodonteae</taxon>
        <taxon>Eleusininae</taxon>
        <taxon>Eleusine</taxon>
    </lineage>
</organism>
<comment type="caution">
    <text evidence="2">The sequence shown here is derived from an EMBL/GenBank/DDBJ whole genome shotgun (WGS) entry which is preliminary data.</text>
</comment>
<gene>
    <name evidence="2" type="primary">gb20476</name>
    <name evidence="2" type="ORF">PR202_gb20476</name>
</gene>
<keyword evidence="3" id="KW-1185">Reference proteome</keyword>
<dbReference type="PANTHER" id="PTHR36617:SF17">
    <property type="entry name" value="OS01G0114800 PROTEIN"/>
    <property type="match status" value="1"/>
</dbReference>
<protein>
    <recommendedName>
        <fullName evidence="1">Reverse transcriptase zinc-binding domain-containing protein</fullName>
    </recommendedName>
</protein>
<dbReference type="AlphaFoldDB" id="A0AAV5F8M0"/>
<feature type="domain" description="Reverse transcriptase zinc-binding" evidence="1">
    <location>
        <begin position="100"/>
        <end position="178"/>
    </location>
</feature>
<evidence type="ECO:0000259" key="1">
    <source>
        <dbReference type="Pfam" id="PF13966"/>
    </source>
</evidence>
<accession>A0AAV5F8M0</accession>
<proteinExistence type="predicted"/>
<dbReference type="PANTHER" id="PTHR36617">
    <property type="entry name" value="PROTEIN, PUTATIVE-RELATED"/>
    <property type="match status" value="1"/>
</dbReference>
<dbReference type="Pfam" id="PF13966">
    <property type="entry name" value="zf-RVT"/>
    <property type="match status" value="1"/>
</dbReference>
<evidence type="ECO:0000313" key="2">
    <source>
        <dbReference type="EMBL" id="GJN32009.1"/>
    </source>
</evidence>